<feature type="compositionally biased region" description="Low complexity" evidence="1">
    <location>
        <begin position="21"/>
        <end position="30"/>
    </location>
</feature>
<feature type="compositionally biased region" description="Low complexity" evidence="1">
    <location>
        <begin position="98"/>
        <end position="115"/>
    </location>
</feature>
<sequence>MPGLDRFKWIPMIVKAYNQAVRATQAQRRAAPPPDARGGAGEAARDAGGVSGPPAREFTHRTANRPTAGSHDRPPVRPAPAASTASARPRGSVRRKSPASARSGNSPAPGASAAYAKVLQELHETQEKLAQLEATHQQLTRMHAELQAQLNDLLQRVGNRPSRTGESYRPNPQETARNLPPLGPTVPSPGASNGGGAGP</sequence>
<dbReference type="RefSeq" id="WP_074948797.1">
    <property type="nucleotide sequence ID" value="NZ_FPBV01000001.1"/>
</dbReference>
<feature type="compositionally biased region" description="Low complexity" evidence="1">
    <location>
        <begin position="79"/>
        <end position="90"/>
    </location>
</feature>
<organism evidence="2 3">
    <name type="scientific">Alicyclobacillus macrosporangiidus</name>
    <dbReference type="NCBI Taxonomy" id="392015"/>
    <lineage>
        <taxon>Bacteria</taxon>
        <taxon>Bacillati</taxon>
        <taxon>Bacillota</taxon>
        <taxon>Bacilli</taxon>
        <taxon>Bacillales</taxon>
        <taxon>Alicyclobacillaceae</taxon>
        <taxon>Alicyclobacillus</taxon>
    </lineage>
</organism>
<dbReference type="EMBL" id="FPBV01000001">
    <property type="protein sequence ID" value="SFU35854.1"/>
    <property type="molecule type" value="Genomic_DNA"/>
</dbReference>
<evidence type="ECO:0000313" key="3">
    <source>
        <dbReference type="Proteomes" id="UP000183508"/>
    </source>
</evidence>
<dbReference type="Proteomes" id="UP000183508">
    <property type="component" value="Unassembled WGS sequence"/>
</dbReference>
<keyword evidence="3" id="KW-1185">Reference proteome</keyword>
<dbReference type="AlphaFoldDB" id="A0A1I7FI68"/>
<name>A0A1I7FI68_9BACL</name>
<proteinExistence type="predicted"/>
<feature type="region of interest" description="Disordered" evidence="1">
    <location>
        <begin position="151"/>
        <end position="199"/>
    </location>
</feature>
<accession>A0A1I7FI68</accession>
<protein>
    <submittedName>
        <fullName evidence="2">Uncharacterized protein</fullName>
    </submittedName>
</protein>
<feature type="region of interest" description="Disordered" evidence="1">
    <location>
        <begin position="21"/>
        <end position="115"/>
    </location>
</feature>
<evidence type="ECO:0000256" key="1">
    <source>
        <dbReference type="SAM" id="MobiDB-lite"/>
    </source>
</evidence>
<feature type="compositionally biased region" description="Polar residues" evidence="1">
    <location>
        <begin position="161"/>
        <end position="176"/>
    </location>
</feature>
<evidence type="ECO:0000313" key="2">
    <source>
        <dbReference type="EMBL" id="SFU35854.1"/>
    </source>
</evidence>
<gene>
    <name evidence="2" type="ORF">SAMN05421543_101268</name>
</gene>
<reference evidence="3" key="1">
    <citation type="submission" date="2016-10" db="EMBL/GenBank/DDBJ databases">
        <authorList>
            <person name="Varghese N."/>
        </authorList>
    </citation>
    <scope>NUCLEOTIDE SEQUENCE [LARGE SCALE GENOMIC DNA]</scope>
    <source>
        <strain evidence="3">DSM 17980</strain>
    </source>
</reference>
<dbReference type="OrthoDB" id="9876198at2"/>